<feature type="transmembrane region" description="Helical" evidence="2">
    <location>
        <begin position="345"/>
        <end position="364"/>
    </location>
</feature>
<evidence type="ECO:0000313" key="4">
    <source>
        <dbReference type="Proteomes" id="UP000070299"/>
    </source>
</evidence>
<dbReference type="Pfam" id="PF08238">
    <property type="entry name" value="Sel1"/>
    <property type="match status" value="5"/>
</dbReference>
<dbReference type="InterPro" id="IPR052945">
    <property type="entry name" value="Mitotic_Regulator"/>
</dbReference>
<sequence>MDGKLYLFPKGIMSKMTHCLCKTLTSFSLCVSLLLLGLPTSFGAERWQIVILADKTSELPSEFSLYPDINHSITQGLTLILSAADFDIHSVQELGLTDCKLNNCVSIDPQNLRQAVQRAGKTINLALRYQFKAFKLRQNNEAIWQFSLAGRVLDLASGMQLDAFEVTKRVDDIKQNCIAECKNAWLNQTLHFLSQELGAVLSEKLQALPRRQHYDVQLLNFTQQELQHTADYLQALDTHVASTLVREYAPQQQWLHHIASRDYQYISELSSAELGSMLAHFLDEQGMQVEITYEQSQGLFVLSRSGMPYLNRYIAFTVIFLLMVFYLFYRKKPQQSEPTQGRNSSLLWLVVLCLILMAGIYWRFYDDFNGAVSPDSNNHQPESESELEPEQTPEQKQVAEQVLKQQQDDNDWQQASKINTLQSYQIYLNRWPDGQYLIQASAALKVKIDDETAWQTAIKLATVEAYQDYLDQQPAGDFRQRALQKLTLLFKDSQQTQKLTELLKLAEDNYYQQKNYREARYYYEQAAQMNDALAQYQLGQIYALAQGIKQDQRLATKWYQQAAEQGHAQAQFELAYRYSKALGIKQDNAQALYWYQQAAEQGVSLAQYNLAYLYAQGHVTRRDYQQAAYWYQKAAEQGDADAQNNLGKLYENGQGVSQDLTKAKILYRQATAQGHQVAKINLSLLNN</sequence>
<feature type="region of interest" description="Disordered" evidence="1">
    <location>
        <begin position="374"/>
        <end position="394"/>
    </location>
</feature>
<dbReference type="PANTHER" id="PTHR43628:SF1">
    <property type="entry name" value="CHITIN SYNTHASE REGULATORY FACTOR 2-RELATED"/>
    <property type="match status" value="1"/>
</dbReference>
<evidence type="ECO:0000256" key="2">
    <source>
        <dbReference type="SAM" id="Phobius"/>
    </source>
</evidence>
<evidence type="ECO:0008006" key="5">
    <source>
        <dbReference type="Google" id="ProtNLM"/>
    </source>
</evidence>
<name>A0A135ZZR1_9ALTE</name>
<keyword evidence="2" id="KW-1133">Transmembrane helix</keyword>
<dbReference type="Proteomes" id="UP000070299">
    <property type="component" value="Unassembled WGS sequence"/>
</dbReference>
<gene>
    <name evidence="3" type="ORF">AX660_15415</name>
</gene>
<dbReference type="InterPro" id="IPR006597">
    <property type="entry name" value="Sel1-like"/>
</dbReference>
<evidence type="ECO:0000313" key="3">
    <source>
        <dbReference type="EMBL" id="KXI28479.1"/>
    </source>
</evidence>
<accession>A0A135ZZR1</accession>
<keyword evidence="2" id="KW-0472">Membrane</keyword>
<dbReference type="InterPro" id="IPR011990">
    <property type="entry name" value="TPR-like_helical_dom_sf"/>
</dbReference>
<organism evidence="3 4">
    <name type="scientific">Paraglaciecola hydrolytica</name>
    <dbReference type="NCBI Taxonomy" id="1799789"/>
    <lineage>
        <taxon>Bacteria</taxon>
        <taxon>Pseudomonadati</taxon>
        <taxon>Pseudomonadota</taxon>
        <taxon>Gammaproteobacteria</taxon>
        <taxon>Alteromonadales</taxon>
        <taxon>Alteromonadaceae</taxon>
        <taxon>Paraglaciecola</taxon>
    </lineage>
</organism>
<dbReference type="Gene3D" id="1.25.40.10">
    <property type="entry name" value="Tetratricopeptide repeat domain"/>
    <property type="match status" value="1"/>
</dbReference>
<dbReference type="STRING" id="1799789.AX660_15415"/>
<keyword evidence="4" id="KW-1185">Reference proteome</keyword>
<dbReference type="PANTHER" id="PTHR43628">
    <property type="entry name" value="ACTIVATOR OF C KINASE PROTEIN 1-RELATED"/>
    <property type="match status" value="1"/>
</dbReference>
<feature type="transmembrane region" description="Helical" evidence="2">
    <location>
        <begin position="310"/>
        <end position="329"/>
    </location>
</feature>
<evidence type="ECO:0000256" key="1">
    <source>
        <dbReference type="SAM" id="MobiDB-lite"/>
    </source>
</evidence>
<keyword evidence="2" id="KW-0812">Transmembrane</keyword>
<dbReference type="EMBL" id="LSNE01000006">
    <property type="protein sequence ID" value="KXI28479.1"/>
    <property type="molecule type" value="Genomic_DNA"/>
</dbReference>
<reference evidence="4" key="1">
    <citation type="submission" date="2016-02" db="EMBL/GenBank/DDBJ databases">
        <authorList>
            <person name="Schultz-Johansen M."/>
            <person name="Glaring M.A."/>
            <person name="Bech P.K."/>
            <person name="Stougaard P."/>
        </authorList>
    </citation>
    <scope>NUCLEOTIDE SEQUENCE [LARGE SCALE GENOMIC DNA]</scope>
    <source>
        <strain evidence="4">S66</strain>
    </source>
</reference>
<dbReference type="OrthoDB" id="5886447at2"/>
<comment type="caution">
    <text evidence="3">The sequence shown here is derived from an EMBL/GenBank/DDBJ whole genome shotgun (WGS) entry which is preliminary data.</text>
</comment>
<protein>
    <recommendedName>
        <fullName evidence="5">Sel1 repeat family protein</fullName>
    </recommendedName>
</protein>
<proteinExistence type="predicted"/>
<dbReference type="SMART" id="SM00671">
    <property type="entry name" value="SEL1"/>
    <property type="match status" value="5"/>
</dbReference>
<dbReference type="SUPFAM" id="SSF81901">
    <property type="entry name" value="HCP-like"/>
    <property type="match status" value="1"/>
</dbReference>
<dbReference type="AlphaFoldDB" id="A0A135ZZR1"/>